<proteinExistence type="predicted"/>
<sequence>MSDGAEQGDARAGAAGGSGASGGSGVSGTRLQRWATSALWPVAIAVPIVSLLTAVIVRLGGHRGPDGADSSSTQGMLGGIGDGFLVQLAGIDAVLLLGTLVAAALMRVRQVRGGAELSRPESWAVLAQACGGALFALGIVLIDPAPGPAGQCLIMGLWAVVVGTGALVTLAVRELRPRSSPPEERLP</sequence>
<keyword evidence="2" id="KW-0472">Membrane</keyword>
<gene>
    <name evidence="3" type="ORF">FJ657_13230</name>
</gene>
<keyword evidence="4" id="KW-1185">Reference proteome</keyword>
<feature type="compositionally biased region" description="Low complexity" evidence="1">
    <location>
        <begin position="1"/>
        <end position="13"/>
    </location>
</feature>
<feature type="transmembrane region" description="Helical" evidence="2">
    <location>
        <begin position="38"/>
        <end position="60"/>
    </location>
</feature>
<feature type="transmembrane region" description="Helical" evidence="2">
    <location>
        <begin position="148"/>
        <end position="172"/>
    </location>
</feature>
<evidence type="ECO:0000256" key="2">
    <source>
        <dbReference type="SAM" id="Phobius"/>
    </source>
</evidence>
<feature type="transmembrane region" description="Helical" evidence="2">
    <location>
        <begin position="123"/>
        <end position="142"/>
    </location>
</feature>
<name>A0A506XZ64_9MICO</name>
<feature type="transmembrane region" description="Helical" evidence="2">
    <location>
        <begin position="80"/>
        <end position="103"/>
    </location>
</feature>
<organism evidence="3 4">
    <name type="scientific">Schumannella soli</name>
    <dbReference type="NCBI Taxonomy" id="2590779"/>
    <lineage>
        <taxon>Bacteria</taxon>
        <taxon>Bacillati</taxon>
        <taxon>Actinomycetota</taxon>
        <taxon>Actinomycetes</taxon>
        <taxon>Micrococcales</taxon>
        <taxon>Microbacteriaceae</taxon>
        <taxon>Schumannella</taxon>
    </lineage>
</organism>
<dbReference type="Proteomes" id="UP000316252">
    <property type="component" value="Unassembled WGS sequence"/>
</dbReference>
<dbReference type="OrthoDB" id="9925856at2"/>
<feature type="region of interest" description="Disordered" evidence="1">
    <location>
        <begin position="1"/>
        <end position="26"/>
    </location>
</feature>
<keyword evidence="2" id="KW-0812">Transmembrane</keyword>
<evidence type="ECO:0000313" key="3">
    <source>
        <dbReference type="EMBL" id="TPW74557.1"/>
    </source>
</evidence>
<protein>
    <submittedName>
        <fullName evidence="3">Uncharacterized protein</fullName>
    </submittedName>
</protein>
<reference evidence="3 4" key="1">
    <citation type="submission" date="2019-06" db="EMBL/GenBank/DDBJ databases">
        <authorList>
            <person name="Li F."/>
        </authorList>
    </citation>
    <scope>NUCLEOTIDE SEQUENCE [LARGE SCALE GENOMIC DNA]</scope>
    <source>
        <strain evidence="3 4">10F1D-1</strain>
    </source>
</reference>
<accession>A0A506XZ64</accession>
<comment type="caution">
    <text evidence="3">The sequence shown here is derived from an EMBL/GenBank/DDBJ whole genome shotgun (WGS) entry which is preliminary data.</text>
</comment>
<dbReference type="EMBL" id="VHQG01000004">
    <property type="protein sequence ID" value="TPW74557.1"/>
    <property type="molecule type" value="Genomic_DNA"/>
</dbReference>
<dbReference type="AlphaFoldDB" id="A0A506XZ64"/>
<keyword evidence="2" id="KW-1133">Transmembrane helix</keyword>
<dbReference type="RefSeq" id="WP_141164195.1">
    <property type="nucleotide sequence ID" value="NZ_VHQG01000004.1"/>
</dbReference>
<feature type="compositionally biased region" description="Gly residues" evidence="1">
    <location>
        <begin position="14"/>
        <end position="26"/>
    </location>
</feature>
<evidence type="ECO:0000256" key="1">
    <source>
        <dbReference type="SAM" id="MobiDB-lite"/>
    </source>
</evidence>
<evidence type="ECO:0000313" key="4">
    <source>
        <dbReference type="Proteomes" id="UP000316252"/>
    </source>
</evidence>